<dbReference type="Pfam" id="PF02616">
    <property type="entry name" value="SMC_ScpA"/>
    <property type="match status" value="1"/>
</dbReference>
<keyword evidence="2" id="KW-0131">Cell cycle</keyword>
<dbReference type="InterPro" id="IPR003768">
    <property type="entry name" value="ScpA"/>
</dbReference>
<comment type="function">
    <text evidence="2">Participates in chromosomal partition during cell division. May act via the formation of a condensin-like complex containing Smc and ScpB that pull DNA away from mid-cell into both cell halves.</text>
</comment>
<dbReference type="GO" id="GO:0051301">
    <property type="term" value="P:cell division"/>
    <property type="evidence" value="ECO:0007669"/>
    <property type="project" value="UniProtKB-KW"/>
</dbReference>
<dbReference type="GO" id="GO:0006260">
    <property type="term" value="P:DNA replication"/>
    <property type="evidence" value="ECO:0007669"/>
    <property type="project" value="UniProtKB-UniRule"/>
</dbReference>
<organism evidence="3 4">
    <name type="scientific">Flexistipes sinusarabici</name>
    <dbReference type="NCBI Taxonomy" id="2352"/>
    <lineage>
        <taxon>Bacteria</taxon>
        <taxon>Pseudomonadati</taxon>
        <taxon>Deferribacterota</taxon>
        <taxon>Deferribacteres</taxon>
        <taxon>Deferribacterales</taxon>
        <taxon>Flexistipitaceae</taxon>
        <taxon>Flexistipes</taxon>
    </lineage>
</organism>
<dbReference type="PANTHER" id="PTHR33969:SF2">
    <property type="entry name" value="SEGREGATION AND CONDENSATION PROTEIN A"/>
    <property type="match status" value="1"/>
</dbReference>
<dbReference type="AlphaFoldDB" id="A0A3D5QAW4"/>
<keyword evidence="2" id="KW-0159">Chromosome partition</keyword>
<dbReference type="GO" id="GO:0005737">
    <property type="term" value="C:cytoplasm"/>
    <property type="evidence" value="ECO:0007669"/>
    <property type="project" value="UniProtKB-SubCell"/>
</dbReference>
<dbReference type="RefSeq" id="WP_273264851.1">
    <property type="nucleotide sequence ID" value="NZ_JAAZVV010000007.1"/>
</dbReference>
<evidence type="ECO:0000256" key="2">
    <source>
        <dbReference type="HAMAP-Rule" id="MF_01805"/>
    </source>
</evidence>
<evidence type="ECO:0000256" key="1">
    <source>
        <dbReference type="ARBA" id="ARBA00044777"/>
    </source>
</evidence>
<comment type="similarity">
    <text evidence="2">Belongs to the ScpA family.</text>
</comment>
<reference evidence="3 4" key="1">
    <citation type="journal article" date="2018" name="Nat. Biotechnol.">
        <title>A standardized bacterial taxonomy based on genome phylogeny substantially revises the tree of life.</title>
        <authorList>
            <person name="Parks D.H."/>
            <person name="Chuvochina M."/>
            <person name="Waite D.W."/>
            <person name="Rinke C."/>
            <person name="Skarshewski A."/>
            <person name="Chaumeil P.A."/>
            <person name="Hugenholtz P."/>
        </authorList>
    </citation>
    <scope>NUCLEOTIDE SEQUENCE [LARGE SCALE GENOMIC DNA]</scope>
    <source>
        <strain evidence="3">UBA8672</strain>
    </source>
</reference>
<dbReference type="HAMAP" id="MF_01805">
    <property type="entry name" value="ScpA"/>
    <property type="match status" value="1"/>
</dbReference>
<dbReference type="InterPro" id="IPR023093">
    <property type="entry name" value="ScpA-like_C"/>
</dbReference>
<gene>
    <name evidence="2" type="primary">scpA</name>
    <name evidence="3" type="ORF">DHM44_01970</name>
</gene>
<evidence type="ECO:0000313" key="4">
    <source>
        <dbReference type="Proteomes" id="UP000262325"/>
    </source>
</evidence>
<dbReference type="Gene3D" id="6.10.250.2410">
    <property type="match status" value="1"/>
</dbReference>
<name>A0A3D5QAW4_FLESI</name>
<dbReference type="Gene3D" id="1.10.10.580">
    <property type="entry name" value="Structural maintenance of chromosome 1. Chain E"/>
    <property type="match status" value="1"/>
</dbReference>
<proteinExistence type="inferred from homology"/>
<comment type="subcellular location">
    <subcellularLocation>
        <location evidence="2">Cytoplasm</location>
    </subcellularLocation>
    <text evidence="2">Associated with two foci at the outer edges of the nucleoid region in young cells, and at four foci within both cell halves in older cells.</text>
</comment>
<comment type="subunit">
    <text evidence="2">Component of a cohesin-like complex composed of ScpA, ScpB and the Smc homodimer, in which ScpA and ScpB bind to the head domain of Smc. The presence of the three proteins is required for the association of the complex with DNA.</text>
</comment>
<evidence type="ECO:0000313" key="3">
    <source>
        <dbReference type="EMBL" id="HCW92429.1"/>
    </source>
</evidence>
<keyword evidence="2" id="KW-0963">Cytoplasm</keyword>
<dbReference type="Proteomes" id="UP000262325">
    <property type="component" value="Unassembled WGS sequence"/>
</dbReference>
<sequence length="235" mass="28024">MKDLLDVKTANFEGPLDLLIHLIYKNEMNIYDISISTIADQFVDTVRQMERLDMEVAAEFINMASYLTYLKSKMLLPKTSTFEEDIDPEEEKYQFTQRLIEYSFYRDISETLRQKEFFSKRYLTRRDTLYLPKEHSYQEDPLSLAKEFFRLIEKEKDDNVVIEHDNVDIDDLIEQMKDFVLNRDEIFWSEILKVCRSKREVVVALLAILELVRIKVITALQTENFGEILVKKYAE</sequence>
<accession>A0A3D5QAW4</accession>
<dbReference type="EMBL" id="DPPF01000040">
    <property type="protein sequence ID" value="HCW92429.1"/>
    <property type="molecule type" value="Genomic_DNA"/>
</dbReference>
<comment type="caution">
    <text evidence="3">The sequence shown here is derived from an EMBL/GenBank/DDBJ whole genome shotgun (WGS) entry which is preliminary data.</text>
</comment>
<dbReference type="GO" id="GO:0007059">
    <property type="term" value="P:chromosome segregation"/>
    <property type="evidence" value="ECO:0007669"/>
    <property type="project" value="UniProtKB-UniRule"/>
</dbReference>
<protein>
    <recommendedName>
        <fullName evidence="1 2">Segregation and condensation protein A</fullName>
    </recommendedName>
</protein>
<dbReference type="PANTHER" id="PTHR33969">
    <property type="entry name" value="SEGREGATION AND CONDENSATION PROTEIN A"/>
    <property type="match status" value="1"/>
</dbReference>
<keyword evidence="2" id="KW-0132">Cell division</keyword>